<organism evidence="1 2">
    <name type="scientific">Vaccinium darrowii</name>
    <dbReference type="NCBI Taxonomy" id="229202"/>
    <lineage>
        <taxon>Eukaryota</taxon>
        <taxon>Viridiplantae</taxon>
        <taxon>Streptophyta</taxon>
        <taxon>Embryophyta</taxon>
        <taxon>Tracheophyta</taxon>
        <taxon>Spermatophyta</taxon>
        <taxon>Magnoliopsida</taxon>
        <taxon>eudicotyledons</taxon>
        <taxon>Gunneridae</taxon>
        <taxon>Pentapetalae</taxon>
        <taxon>asterids</taxon>
        <taxon>Ericales</taxon>
        <taxon>Ericaceae</taxon>
        <taxon>Vaccinioideae</taxon>
        <taxon>Vaccinieae</taxon>
        <taxon>Vaccinium</taxon>
    </lineage>
</organism>
<accession>A0ACB7Z4H7</accession>
<dbReference type="EMBL" id="CM037154">
    <property type="protein sequence ID" value="KAH7860769.1"/>
    <property type="molecule type" value="Genomic_DNA"/>
</dbReference>
<name>A0ACB7Z4H7_9ERIC</name>
<keyword evidence="2" id="KW-1185">Reference proteome</keyword>
<comment type="caution">
    <text evidence="1">The sequence shown here is derived from an EMBL/GenBank/DDBJ whole genome shotgun (WGS) entry which is preliminary data.</text>
</comment>
<proteinExistence type="predicted"/>
<sequence>MLCDAAMRGDVGSLKEIIANDEYILDKVLVGGFKGKNPLHVAISTGQREFALELLRTKPELAEVLDTELGTALHIASSKGHVEIVEHLVENIPGMCMTRNREGNNPLHIAAMKGKVEVLKVLLRTSPQAAQVRVDQGYTILHLCVNYNQLASLKELLHVFLFDPDFVASTDTNGNNILHLAVLGKRYQIVEHVLRNTEIDVNARNGSGSTVRDIYSRIMRISINHGHVVYDSRVRGVLHEKGAKRSDRLFFPFDPSWQKKKKDTLMIVSSLMATMAFQVGVNPPGGVWQDTSKLEDPLPHHVAGKAITATYYPNFYYNFLYVNTVGFLLSLTTILELIVVLPDKKKAFGFIEAGISWLAIMTMVYAYTFSIFVVSPTEEYESVNLAILVIVALWVTGISLLHVAPYVVKEKLVNAILVTLILPFECRAYIRDCKETVQSPSNTASTADPNAVGEENDAGV</sequence>
<reference evidence="1 2" key="1">
    <citation type="journal article" date="2021" name="Hortic Res">
        <title>High-quality reference genome and annotation aids understanding of berry development for evergreen blueberry (Vaccinium darrowii).</title>
        <authorList>
            <person name="Yu J."/>
            <person name="Hulse-Kemp A.M."/>
            <person name="Babiker E."/>
            <person name="Staton M."/>
        </authorList>
    </citation>
    <scope>NUCLEOTIDE SEQUENCE [LARGE SCALE GENOMIC DNA]</scope>
    <source>
        <strain evidence="2">cv. NJ 8807/NJ 8810</strain>
        <tissue evidence="1">Young leaf</tissue>
    </source>
</reference>
<evidence type="ECO:0000313" key="1">
    <source>
        <dbReference type="EMBL" id="KAH7860769.1"/>
    </source>
</evidence>
<gene>
    <name evidence="1" type="ORF">Vadar_017765</name>
</gene>
<protein>
    <submittedName>
        <fullName evidence="1">Uncharacterized protein</fullName>
    </submittedName>
</protein>
<evidence type="ECO:0000313" key="2">
    <source>
        <dbReference type="Proteomes" id="UP000828048"/>
    </source>
</evidence>
<dbReference type="Proteomes" id="UP000828048">
    <property type="component" value="Chromosome 4"/>
</dbReference>